<evidence type="ECO:0000256" key="1">
    <source>
        <dbReference type="SAM" id="Phobius"/>
    </source>
</evidence>
<keyword evidence="2" id="KW-1185">Reference proteome</keyword>
<keyword evidence="1" id="KW-0812">Transmembrane</keyword>
<accession>A0A183BUX9</accession>
<reference evidence="3" key="2">
    <citation type="submission" date="2016-06" db="UniProtKB">
        <authorList>
            <consortium name="WormBaseParasite"/>
        </authorList>
    </citation>
    <scope>IDENTIFICATION</scope>
</reference>
<dbReference type="AlphaFoldDB" id="A0A183BUX9"/>
<feature type="transmembrane region" description="Helical" evidence="1">
    <location>
        <begin position="39"/>
        <end position="59"/>
    </location>
</feature>
<name>A0A183BUX9_GLOPA</name>
<protein>
    <submittedName>
        <fullName evidence="3">t-SNARE coiled-coil homology domain-containing protein</fullName>
    </submittedName>
</protein>
<organism evidence="2 3">
    <name type="scientific">Globodera pallida</name>
    <name type="common">Potato cyst nematode worm</name>
    <name type="synonym">Heterodera pallida</name>
    <dbReference type="NCBI Taxonomy" id="36090"/>
    <lineage>
        <taxon>Eukaryota</taxon>
        <taxon>Metazoa</taxon>
        <taxon>Ecdysozoa</taxon>
        <taxon>Nematoda</taxon>
        <taxon>Chromadorea</taxon>
        <taxon>Rhabditida</taxon>
        <taxon>Tylenchina</taxon>
        <taxon>Tylenchomorpha</taxon>
        <taxon>Tylenchoidea</taxon>
        <taxon>Heteroderidae</taxon>
        <taxon>Heteroderinae</taxon>
        <taxon>Globodera</taxon>
    </lineage>
</organism>
<reference evidence="2" key="1">
    <citation type="submission" date="2014-05" db="EMBL/GenBank/DDBJ databases">
        <title>The genome and life-stage specific transcriptomes of Globodera pallida elucidate key aspects of plant parasitism by a cyst nematode.</title>
        <authorList>
            <person name="Cotton J.A."/>
            <person name="Lilley C.J."/>
            <person name="Jones L.M."/>
            <person name="Kikuchi T."/>
            <person name="Reid A.J."/>
            <person name="Thorpe P."/>
            <person name="Tsai I.J."/>
            <person name="Beasley H."/>
            <person name="Blok V."/>
            <person name="Cock P.J.A."/>
            <person name="Van den Akker S.E."/>
            <person name="Holroyd N."/>
            <person name="Hunt M."/>
            <person name="Mantelin S."/>
            <person name="Naghra H."/>
            <person name="Pain A."/>
            <person name="Palomares-Rius J.E."/>
            <person name="Zarowiecki M."/>
            <person name="Berriman M."/>
            <person name="Jones J.T."/>
            <person name="Urwin P.E."/>
        </authorList>
    </citation>
    <scope>NUCLEOTIDE SEQUENCE [LARGE SCALE GENOMIC DNA]</scope>
    <source>
        <strain evidence="2">Lindley</strain>
    </source>
</reference>
<proteinExistence type="predicted"/>
<keyword evidence="1" id="KW-1133">Transmembrane helix</keyword>
<feature type="transmembrane region" description="Helical" evidence="1">
    <location>
        <begin position="218"/>
        <end position="242"/>
    </location>
</feature>
<dbReference type="WBParaSite" id="GPLIN_000441500">
    <property type="protein sequence ID" value="GPLIN_000441500"/>
    <property type="gene ID" value="GPLIN_000441500"/>
</dbReference>
<evidence type="ECO:0000313" key="2">
    <source>
        <dbReference type="Proteomes" id="UP000050741"/>
    </source>
</evidence>
<evidence type="ECO:0000313" key="3">
    <source>
        <dbReference type="WBParaSite" id="GPLIN_000441500"/>
    </source>
</evidence>
<keyword evidence="1" id="KW-0472">Membrane</keyword>
<dbReference type="Proteomes" id="UP000050741">
    <property type="component" value="Unassembled WGS sequence"/>
</dbReference>
<sequence length="271" mass="29311">MGRQFGLVSDFVSQLNMTDGQIGQILAEVDKMTAIVCRALIWTVLIVLLLAALNFHLLAHDNGTKMTMAPRWHSASLAQRLVGTAPKCHGVKRRQDGTACPIQNISRGAKMAQFPPPYPFPLPQNGQQQSAAAGANLYSLTDANNETHSIDAVVDRVHALASAIHDLAHSAGGNVQGIGARGEQSVDQFDTKFGVIQSDVQRVLLNANARVEQVPVPALVGVGVCLVVLLVLVGLWLLSSVAERRVRCRRARRRGEEAMDGWKDSRTADEL</sequence>